<evidence type="ECO:0000313" key="7">
    <source>
        <dbReference type="EMBL" id="AXT48963.1"/>
    </source>
</evidence>
<evidence type="ECO:0000313" key="8">
    <source>
        <dbReference type="Proteomes" id="UP000259465"/>
    </source>
</evidence>
<dbReference type="PROSITE" id="PS50893">
    <property type="entry name" value="ABC_TRANSPORTER_2"/>
    <property type="match status" value="1"/>
</dbReference>
<dbReference type="CDD" id="cd03220">
    <property type="entry name" value="ABC_KpsT_Wzt"/>
    <property type="match status" value="1"/>
</dbReference>
<dbReference type="KEGG" id="crz:D1345_23610"/>
<dbReference type="SMART" id="SM00382">
    <property type="entry name" value="AAA"/>
    <property type="match status" value="1"/>
</dbReference>
<accession>A0AAD0RVS8</accession>
<keyword evidence="3" id="KW-1003">Cell membrane</keyword>
<dbReference type="InterPro" id="IPR003593">
    <property type="entry name" value="AAA+_ATPase"/>
</dbReference>
<dbReference type="GO" id="GO:0005524">
    <property type="term" value="F:ATP binding"/>
    <property type="evidence" value="ECO:0007669"/>
    <property type="project" value="UniProtKB-KW"/>
</dbReference>
<comment type="similarity">
    <text evidence="1">Belongs to the ABC transporter superfamily.</text>
</comment>
<dbReference type="PANTHER" id="PTHR46743">
    <property type="entry name" value="TEICHOIC ACIDS EXPORT ATP-BINDING PROTEIN TAGH"/>
    <property type="match status" value="1"/>
</dbReference>
<keyword evidence="3" id="KW-0472">Membrane</keyword>
<organism evidence="7 8">
    <name type="scientific">Chromobacterium rhizoryzae</name>
    <dbReference type="NCBI Taxonomy" id="1778675"/>
    <lineage>
        <taxon>Bacteria</taxon>
        <taxon>Pseudomonadati</taxon>
        <taxon>Pseudomonadota</taxon>
        <taxon>Betaproteobacteria</taxon>
        <taxon>Neisseriales</taxon>
        <taxon>Chromobacteriaceae</taxon>
        <taxon>Chromobacterium</taxon>
    </lineage>
</organism>
<dbReference type="InterPro" id="IPR027417">
    <property type="entry name" value="P-loop_NTPase"/>
</dbReference>
<dbReference type="InterPro" id="IPR015860">
    <property type="entry name" value="ABC_transpr_TagH-like"/>
</dbReference>
<dbReference type="GO" id="GO:0140359">
    <property type="term" value="F:ABC-type transporter activity"/>
    <property type="evidence" value="ECO:0007669"/>
    <property type="project" value="InterPro"/>
</dbReference>
<dbReference type="InterPro" id="IPR003439">
    <property type="entry name" value="ABC_transporter-like_ATP-bd"/>
</dbReference>
<keyword evidence="2" id="KW-0813">Transport</keyword>
<gene>
    <name evidence="7" type="ORF">D1345_23610</name>
</gene>
<name>A0AAD0RVS8_9NEIS</name>
<dbReference type="PANTHER" id="PTHR46743:SF2">
    <property type="entry name" value="TEICHOIC ACIDS EXPORT ATP-BINDING PROTEIN TAGH"/>
    <property type="match status" value="1"/>
</dbReference>
<dbReference type="GO" id="GO:0016020">
    <property type="term" value="C:membrane"/>
    <property type="evidence" value="ECO:0007669"/>
    <property type="project" value="InterPro"/>
</dbReference>
<dbReference type="Gene3D" id="3.40.50.300">
    <property type="entry name" value="P-loop containing nucleotide triphosphate hydrolases"/>
    <property type="match status" value="1"/>
</dbReference>
<feature type="domain" description="ABC transporter" evidence="6">
    <location>
        <begin position="59"/>
        <end position="286"/>
    </location>
</feature>
<proteinExistence type="inferred from homology"/>
<evidence type="ECO:0000256" key="5">
    <source>
        <dbReference type="ARBA" id="ARBA00022840"/>
    </source>
</evidence>
<dbReference type="AlphaFoldDB" id="A0AAD0RVS8"/>
<dbReference type="Pfam" id="PF00005">
    <property type="entry name" value="ABC_tran"/>
    <property type="match status" value="1"/>
</dbReference>
<dbReference type="RefSeq" id="WP_107732985.1">
    <property type="nucleotide sequence ID" value="NZ_CP031968.1"/>
</dbReference>
<evidence type="ECO:0000256" key="3">
    <source>
        <dbReference type="ARBA" id="ARBA00022475"/>
    </source>
</evidence>
<evidence type="ECO:0000256" key="2">
    <source>
        <dbReference type="ARBA" id="ARBA00022448"/>
    </source>
</evidence>
<evidence type="ECO:0000256" key="1">
    <source>
        <dbReference type="ARBA" id="ARBA00005417"/>
    </source>
</evidence>
<dbReference type="InterPro" id="IPR050683">
    <property type="entry name" value="Bact_Polysacc_Export_ATP-bd"/>
</dbReference>
<dbReference type="EMBL" id="CP031968">
    <property type="protein sequence ID" value="AXT48963.1"/>
    <property type="molecule type" value="Genomic_DNA"/>
</dbReference>
<protein>
    <submittedName>
        <fullName evidence="7">ATP-binding cassette domain-containing protein</fullName>
    </submittedName>
</protein>
<dbReference type="CDD" id="cd10147">
    <property type="entry name" value="Wzt_C-like"/>
    <property type="match status" value="1"/>
</dbReference>
<dbReference type="GO" id="GO:0016887">
    <property type="term" value="F:ATP hydrolysis activity"/>
    <property type="evidence" value="ECO:0007669"/>
    <property type="project" value="InterPro"/>
</dbReference>
<keyword evidence="4" id="KW-0547">Nucleotide-binding</keyword>
<dbReference type="InterPro" id="IPR029439">
    <property type="entry name" value="Wzt_C"/>
</dbReference>
<evidence type="ECO:0000259" key="6">
    <source>
        <dbReference type="PROSITE" id="PS50893"/>
    </source>
</evidence>
<sequence length="486" mass="54001">MTWAIRVENLSKQYRMGTAVTPAFDSVYQIIEQKLASFTRRFNGAPPLTDIILHDDTNTQNSHLVLTPEQQIGCPEGHFWALRDVSFEIKEGERVGIVGKNGSGKSTLLKILSRITTPSLGQFHYRGRLVSLLEVGTGFHPDLSGRENIILNAKINGMSSKAINQVFDEIVEFSELGPQIDTPIKRYSSGMYMRLAFSVAAHLESEILIVDEVLAVGDAGFQKKCLNKMLEVSGKGRTLLFVSHDMNAISSLCTKALELSHGQVVTTSSNSEDNLITEQPETTIDSNANGLRSVKQAISDYIFDGGACAERLWSGEIAPHMANNSVVLRRVAVLKSSNDVSQQFDVSEDIKVEVQFDVYTPNVELNVHIYLTTLTGQRLFVSMDNLDIPKSIQKRTAGRYIEECLIKRNFLNEGTFRIEVVICTNPTSENYIAVPDAVSFSITDNLSSSSIRGDWIREWPDYPIRPRLSWSVKKSTEPADVSTSSL</sequence>
<dbReference type="SUPFAM" id="SSF52540">
    <property type="entry name" value="P-loop containing nucleoside triphosphate hydrolases"/>
    <property type="match status" value="1"/>
</dbReference>
<keyword evidence="8" id="KW-1185">Reference proteome</keyword>
<evidence type="ECO:0000256" key="4">
    <source>
        <dbReference type="ARBA" id="ARBA00022741"/>
    </source>
</evidence>
<reference evidence="7 8" key="1">
    <citation type="submission" date="2018-08" db="EMBL/GenBank/DDBJ databases">
        <title>Complete genome sequence of JP2-74.</title>
        <authorList>
            <person name="Wu L."/>
        </authorList>
    </citation>
    <scope>NUCLEOTIDE SEQUENCE [LARGE SCALE GENOMIC DNA]</scope>
    <source>
        <strain evidence="7 8">JP2-74</strain>
    </source>
</reference>
<dbReference type="Proteomes" id="UP000259465">
    <property type="component" value="Chromosome"/>
</dbReference>
<keyword evidence="5 7" id="KW-0067">ATP-binding</keyword>